<keyword evidence="4" id="KW-0804">Transcription</keyword>
<dbReference type="Pfam" id="PF03704">
    <property type="entry name" value="BTAD"/>
    <property type="match status" value="1"/>
</dbReference>
<dbReference type="EMBL" id="JACHMG010000001">
    <property type="protein sequence ID" value="MBB4688787.1"/>
    <property type="molecule type" value="Genomic_DNA"/>
</dbReference>
<dbReference type="Gene3D" id="1.25.40.10">
    <property type="entry name" value="Tetratricopeptide repeat domain"/>
    <property type="match status" value="1"/>
</dbReference>
<protein>
    <submittedName>
        <fullName evidence="8">DNA-binding SARP family transcriptional activator</fullName>
    </submittedName>
</protein>
<dbReference type="RefSeq" id="WP_184783423.1">
    <property type="nucleotide sequence ID" value="NZ_JACHMG010000001.1"/>
</dbReference>
<dbReference type="Gene3D" id="1.10.10.10">
    <property type="entry name" value="Winged helix-like DNA-binding domain superfamily/Winged helix DNA-binding domain"/>
    <property type="match status" value="1"/>
</dbReference>
<feature type="DNA-binding region" description="OmpR/PhoB-type" evidence="5">
    <location>
        <begin position="1"/>
        <end position="95"/>
    </location>
</feature>
<dbReference type="InterPro" id="IPR041664">
    <property type="entry name" value="AAA_16"/>
</dbReference>
<feature type="region of interest" description="Disordered" evidence="6">
    <location>
        <begin position="251"/>
        <end position="279"/>
    </location>
</feature>
<dbReference type="GO" id="GO:0000160">
    <property type="term" value="P:phosphorelay signal transduction system"/>
    <property type="evidence" value="ECO:0007669"/>
    <property type="project" value="InterPro"/>
</dbReference>
<dbReference type="Proteomes" id="UP000581769">
    <property type="component" value="Unassembled WGS sequence"/>
</dbReference>
<dbReference type="InterPro" id="IPR036388">
    <property type="entry name" value="WH-like_DNA-bd_sf"/>
</dbReference>
<dbReference type="CDD" id="cd15831">
    <property type="entry name" value="BTAD"/>
    <property type="match status" value="1"/>
</dbReference>
<dbReference type="PANTHER" id="PTHR35807">
    <property type="entry name" value="TRANSCRIPTIONAL REGULATOR REDD-RELATED"/>
    <property type="match status" value="1"/>
</dbReference>
<dbReference type="GO" id="GO:0006355">
    <property type="term" value="P:regulation of DNA-templated transcription"/>
    <property type="evidence" value="ECO:0007669"/>
    <property type="project" value="InterPro"/>
</dbReference>
<dbReference type="InterPro" id="IPR005158">
    <property type="entry name" value="BTAD"/>
</dbReference>
<evidence type="ECO:0000313" key="9">
    <source>
        <dbReference type="Proteomes" id="UP000581769"/>
    </source>
</evidence>
<evidence type="ECO:0000256" key="6">
    <source>
        <dbReference type="SAM" id="MobiDB-lite"/>
    </source>
</evidence>
<dbReference type="SUPFAM" id="SSF46894">
    <property type="entry name" value="C-terminal effector domain of the bipartite response regulators"/>
    <property type="match status" value="1"/>
</dbReference>
<dbReference type="PROSITE" id="PS51755">
    <property type="entry name" value="OMPR_PHOB"/>
    <property type="match status" value="1"/>
</dbReference>
<dbReference type="SMART" id="SM01043">
    <property type="entry name" value="BTAD"/>
    <property type="match status" value="1"/>
</dbReference>
<dbReference type="InterPro" id="IPR011990">
    <property type="entry name" value="TPR-like_helical_dom_sf"/>
</dbReference>
<dbReference type="InterPro" id="IPR027417">
    <property type="entry name" value="P-loop_NTPase"/>
</dbReference>
<evidence type="ECO:0000256" key="4">
    <source>
        <dbReference type="ARBA" id="ARBA00023163"/>
    </source>
</evidence>
<reference evidence="8 9" key="1">
    <citation type="submission" date="2020-08" db="EMBL/GenBank/DDBJ databases">
        <title>Sequencing the genomes of 1000 actinobacteria strains.</title>
        <authorList>
            <person name="Klenk H.-P."/>
        </authorList>
    </citation>
    <scope>NUCLEOTIDE SEQUENCE [LARGE SCALE GENOMIC DNA]</scope>
    <source>
        <strain evidence="8 9">DSM 45859</strain>
    </source>
</reference>
<dbReference type="SMART" id="SM00862">
    <property type="entry name" value="Trans_reg_C"/>
    <property type="match status" value="1"/>
</dbReference>
<evidence type="ECO:0000256" key="5">
    <source>
        <dbReference type="PROSITE-ProRule" id="PRU01091"/>
    </source>
</evidence>
<dbReference type="PANTHER" id="PTHR35807:SF1">
    <property type="entry name" value="TRANSCRIPTIONAL REGULATOR REDD"/>
    <property type="match status" value="1"/>
</dbReference>
<evidence type="ECO:0000256" key="1">
    <source>
        <dbReference type="ARBA" id="ARBA00005820"/>
    </source>
</evidence>
<dbReference type="InterPro" id="IPR001867">
    <property type="entry name" value="OmpR/PhoB-type_DNA-bd"/>
</dbReference>
<feature type="compositionally biased region" description="Low complexity" evidence="6">
    <location>
        <begin position="266"/>
        <end position="276"/>
    </location>
</feature>
<feature type="domain" description="OmpR/PhoB-type" evidence="7">
    <location>
        <begin position="1"/>
        <end position="95"/>
    </location>
</feature>
<comment type="caution">
    <text evidence="8">The sequence shown here is derived from an EMBL/GenBank/DDBJ whole genome shotgun (WGS) entry which is preliminary data.</text>
</comment>
<evidence type="ECO:0000259" key="7">
    <source>
        <dbReference type="PROSITE" id="PS51755"/>
    </source>
</evidence>
<proteinExistence type="inferred from homology"/>
<dbReference type="SUPFAM" id="SSF48452">
    <property type="entry name" value="TPR-like"/>
    <property type="match status" value="1"/>
</dbReference>
<keyword evidence="3 5" id="KW-0238">DNA-binding</keyword>
<keyword evidence="2" id="KW-0805">Transcription regulation</keyword>
<evidence type="ECO:0000256" key="3">
    <source>
        <dbReference type="ARBA" id="ARBA00023125"/>
    </source>
</evidence>
<name>A0A840J5U3_9PSEU</name>
<evidence type="ECO:0000256" key="2">
    <source>
        <dbReference type="ARBA" id="ARBA00023015"/>
    </source>
</evidence>
<comment type="similarity">
    <text evidence="1">Belongs to the AfsR/DnrI/RedD regulatory family.</text>
</comment>
<organism evidence="8 9">
    <name type="scientific">Amycolatopsis jiangsuensis</name>
    <dbReference type="NCBI Taxonomy" id="1181879"/>
    <lineage>
        <taxon>Bacteria</taxon>
        <taxon>Bacillati</taxon>
        <taxon>Actinomycetota</taxon>
        <taxon>Actinomycetes</taxon>
        <taxon>Pseudonocardiales</taxon>
        <taxon>Pseudonocardiaceae</taxon>
        <taxon>Amycolatopsis</taxon>
    </lineage>
</organism>
<accession>A0A840J5U3</accession>
<dbReference type="GO" id="GO:0003677">
    <property type="term" value="F:DNA binding"/>
    <property type="evidence" value="ECO:0007669"/>
    <property type="project" value="UniProtKB-UniRule"/>
</dbReference>
<dbReference type="InterPro" id="IPR051677">
    <property type="entry name" value="AfsR-DnrI-RedD_regulator"/>
</dbReference>
<dbReference type="InterPro" id="IPR016032">
    <property type="entry name" value="Sig_transdc_resp-reg_C-effctor"/>
</dbReference>
<gene>
    <name evidence="8" type="ORF">BJY18_006272</name>
</gene>
<dbReference type="Pfam" id="PF00486">
    <property type="entry name" value="Trans_reg_C"/>
    <property type="match status" value="1"/>
</dbReference>
<sequence length="881" mass="94636">MEFSLLGPLEVTSRGRRVPLGGVKQRLTLALLLLRHNSLISVNQLLDALWPDEAPVSARKMLHNAVSGLRKMLATDESPEPPLLLTRSPGYLLRIQPHDIDLVRFHQVAVQGHAALAGGCWEQASELLTEATGMWRGAALSDLADQALDWPELGTVGNARLTALEDRMEADFHLGRYREILTELEVLVEQEPLRERLCGLLMRVLYQRGRQADALTVYSRTRGALVEQLGLDPSPELQQLEHAILTQDSSLDQVPDPVVAGPRSPEAPAAGADPAENQPAERVHIPLEEVKRISTVVIAAGPAPGLSAVPRQLAAVRDYLDDLVRAEARARRARVATADGDGAPLLGRAHEVWQGITGLSPAPVWLVTAGAEARGEAEPWQALQLAHAINGRLTAEPRCHTADGQQLPFEVRVVVATGPAVVRHGGPAASWPQPSDELVELCLRLLADDAAGPVRVCPTTTEAVCLLNRPDHLPFVGREHELAALDAALEGACTLRQPHLLTLFGEAGSGRTRLLDEWRRRSPRAGGKSATVLVGRTPSAISAGSRVTALAELVRAAAGIGPADAMPFATARLGDVVNGLVDERRAPWILSHLSVLLEADPGERAWTADTFDAWAQFFEALAARGPMVLVVENLQWSSDLVLDFVDHLLESSGGVSLLVVASARPDLLARRRSWGGGKLHSTSLSLRPLGDAETARVMWEAFKATRSPVDAAVPADPPETVVPLAGGLGGNPLFAIEYGKRLTGPDLTDPGCLPETVPYSVRSRLEVALDLLPAEARAVLYDVAIGGAEVTEAVVATLAAEDGHRTSGRWLRLLVNRGVLRCVRHPGETTSARYAFTNTRLREVALSRVPGPVRARKEQLIHATRMPRPGEGNAAVGFPIS</sequence>
<dbReference type="SUPFAM" id="SSF52540">
    <property type="entry name" value="P-loop containing nucleoside triphosphate hydrolases"/>
    <property type="match status" value="1"/>
</dbReference>
<dbReference type="AlphaFoldDB" id="A0A840J5U3"/>
<evidence type="ECO:0000313" key="8">
    <source>
        <dbReference type="EMBL" id="MBB4688787.1"/>
    </source>
</evidence>
<keyword evidence="9" id="KW-1185">Reference proteome</keyword>
<dbReference type="Pfam" id="PF13191">
    <property type="entry name" value="AAA_16"/>
    <property type="match status" value="1"/>
</dbReference>